<dbReference type="Gene3D" id="1.10.3580.10">
    <property type="entry name" value="ATP12 ATPase"/>
    <property type="match status" value="1"/>
</dbReference>
<evidence type="ECO:0000313" key="5">
    <source>
        <dbReference type="EMBL" id="XAE43692.1"/>
    </source>
</evidence>
<name>A0ABZ3D887_9PROT</name>
<dbReference type="Pfam" id="PF07542">
    <property type="entry name" value="ATP12"/>
    <property type="match status" value="1"/>
</dbReference>
<keyword evidence="3" id="KW-0143">Chaperone</keyword>
<keyword evidence="2" id="KW-0809">Transit peptide</keyword>
<dbReference type="Gene3D" id="3.30.2180.10">
    <property type="entry name" value="ATP12-like"/>
    <property type="match status" value="1"/>
</dbReference>
<dbReference type="EMBL" id="CP152276">
    <property type="protein sequence ID" value="XAE43692.1"/>
    <property type="molecule type" value="Genomic_DNA"/>
</dbReference>
<accession>A0ABZ3D887</accession>
<dbReference type="InterPro" id="IPR023335">
    <property type="entry name" value="ATP12_ortho_dom_sf"/>
</dbReference>
<keyword evidence="4" id="KW-0472">Membrane</keyword>
<sequence>MTDGKDAAAPAARRRFWDRAEAVAQPEGFAVQLDGRPVRLPGGAALRVASPALATALAAEWQAAGGGAKGGEFTPSDLKLTRIAGTMLERIAPDRQASVAALAGYAAGDLLCYRVRAPALLAERQRQEWDPWLDWLRARHGIALAVTYGVMPVEQPPEALARVRGLLESLSDGVLAALGVAVPALGSLVLGLALVEGRLSAEQATSCATLDERTQMEIWGYDAQQAERLAALGRDVADAVSFLRLVDAKGGESVPPAIDLP</sequence>
<dbReference type="Proteomes" id="UP001449795">
    <property type="component" value="Chromosome"/>
</dbReference>
<dbReference type="InterPro" id="IPR042272">
    <property type="entry name" value="ATP12_ATP_synth-F1-assembly_N"/>
</dbReference>
<proteinExistence type="inferred from homology"/>
<dbReference type="InterPro" id="IPR011419">
    <property type="entry name" value="ATP12_ATP_synth-F1-assembly"/>
</dbReference>
<keyword evidence="4" id="KW-0812">Transmembrane</keyword>
<evidence type="ECO:0000313" key="6">
    <source>
        <dbReference type="Proteomes" id="UP001449795"/>
    </source>
</evidence>
<organism evidence="5 6">
    <name type="scientific">Nguyenibacter vanlangensis</name>
    <dbReference type="NCBI Taxonomy" id="1216886"/>
    <lineage>
        <taxon>Bacteria</taxon>
        <taxon>Pseudomonadati</taxon>
        <taxon>Pseudomonadota</taxon>
        <taxon>Alphaproteobacteria</taxon>
        <taxon>Acetobacterales</taxon>
        <taxon>Acetobacteraceae</taxon>
        <taxon>Nguyenibacter</taxon>
    </lineage>
</organism>
<evidence type="ECO:0000256" key="2">
    <source>
        <dbReference type="ARBA" id="ARBA00022946"/>
    </source>
</evidence>
<evidence type="ECO:0000256" key="1">
    <source>
        <dbReference type="ARBA" id="ARBA00008231"/>
    </source>
</evidence>
<keyword evidence="4" id="KW-1133">Transmembrane helix</keyword>
<comment type="similarity">
    <text evidence="1">Belongs to the ATP12 family.</text>
</comment>
<evidence type="ECO:0000256" key="3">
    <source>
        <dbReference type="ARBA" id="ARBA00023186"/>
    </source>
</evidence>
<gene>
    <name evidence="5" type="ORF">AAC691_04405</name>
</gene>
<reference evidence="5 6" key="1">
    <citation type="submission" date="2024-04" db="EMBL/GenBank/DDBJ databases">
        <title>Complete genome sequence of Nguyenibacter vanlangesis HBCM-1154, a strain capable of nitrogen fixation, IAA production, and phosphorus solubilization isolated from sugarcane soil.</title>
        <authorList>
            <person name="MY HANH P."/>
        </authorList>
    </citation>
    <scope>NUCLEOTIDE SEQUENCE [LARGE SCALE GENOMIC DNA]</scope>
    <source>
        <strain evidence="5 6">HBCM 1154</strain>
    </source>
</reference>
<dbReference type="PANTHER" id="PTHR21013:SF10">
    <property type="entry name" value="ATP SYNTHASE MITOCHONDRIAL F1 COMPLEX ASSEMBLY FACTOR 2"/>
    <property type="match status" value="1"/>
</dbReference>
<keyword evidence="6" id="KW-1185">Reference proteome</keyword>
<dbReference type="SUPFAM" id="SSF160909">
    <property type="entry name" value="ATP12-like"/>
    <property type="match status" value="1"/>
</dbReference>
<evidence type="ECO:0000256" key="4">
    <source>
        <dbReference type="SAM" id="Phobius"/>
    </source>
</evidence>
<dbReference type="PANTHER" id="PTHR21013">
    <property type="entry name" value="ATP SYNTHASE MITOCHONDRIAL F1 COMPLEX ASSEMBLY FACTOR 2/ATP12 PROTEIN, MITOCHONDRIAL PRECURSOR"/>
    <property type="match status" value="1"/>
</dbReference>
<feature type="transmembrane region" description="Helical" evidence="4">
    <location>
        <begin position="174"/>
        <end position="195"/>
    </location>
</feature>
<dbReference type="RefSeq" id="WP_342629076.1">
    <property type="nucleotide sequence ID" value="NZ_CP152276.1"/>
</dbReference>
<protein>
    <submittedName>
        <fullName evidence="5">ATP12 family protein</fullName>
    </submittedName>
</protein>